<dbReference type="AlphaFoldDB" id="A0A2K8KCG2"/>
<keyword evidence="1" id="KW-0472">Membrane</keyword>
<evidence type="ECO:0000313" key="2">
    <source>
        <dbReference type="EMBL" id="ATX66666.1"/>
    </source>
</evidence>
<accession>A0A2K8KCG2</accession>
<feature type="transmembrane region" description="Helical" evidence="1">
    <location>
        <begin position="33"/>
        <end position="52"/>
    </location>
</feature>
<sequence length="100" mass="10602">MGPELRIYLLIIASVMAGALLGAVLIRNGWKRAFAAFGAGHVLAALGLYLALQGQPQMDGVMYAIMLSVFVLPATLGLALGGGLGWWLRRRAARQGNSHL</sequence>
<dbReference type="EMBL" id="CP024899">
    <property type="protein sequence ID" value="ATX66666.1"/>
    <property type="molecule type" value="Genomic_DNA"/>
</dbReference>
<feature type="transmembrane region" description="Helical" evidence="1">
    <location>
        <begin position="64"/>
        <end position="88"/>
    </location>
</feature>
<dbReference type="Proteomes" id="UP000228948">
    <property type="component" value="Chromosome"/>
</dbReference>
<dbReference type="KEGG" id="rbg:BG454_13265"/>
<feature type="transmembrane region" description="Helical" evidence="1">
    <location>
        <begin position="6"/>
        <end position="26"/>
    </location>
</feature>
<evidence type="ECO:0000313" key="3">
    <source>
        <dbReference type="Proteomes" id="UP000228948"/>
    </source>
</evidence>
<evidence type="ECO:0000256" key="1">
    <source>
        <dbReference type="SAM" id="Phobius"/>
    </source>
</evidence>
<dbReference type="STRING" id="441209.GCA_001870665_02435"/>
<keyword evidence="1" id="KW-0812">Transmembrane</keyword>
<protein>
    <submittedName>
        <fullName evidence="2">Uncharacterized protein</fullName>
    </submittedName>
</protein>
<proteinExistence type="predicted"/>
<reference evidence="2 3" key="1">
    <citation type="submission" date="2017-11" db="EMBL/GenBank/DDBJ databases">
        <title>Revised Sequence and Annotation of the Rhodobaca barguzinensis strain alga05 Genome.</title>
        <authorList>
            <person name="Kopejtka K."/>
            <person name="Tomasch J.M."/>
            <person name="Bunk B."/>
            <person name="Koblizek M."/>
        </authorList>
    </citation>
    <scope>NUCLEOTIDE SEQUENCE [LARGE SCALE GENOMIC DNA]</scope>
    <source>
        <strain evidence="3">alga05</strain>
    </source>
</reference>
<organism evidence="2 3">
    <name type="scientific">Roseinatronobacter bogoriensis subsp. barguzinensis</name>
    <dbReference type="NCBI Taxonomy" id="441209"/>
    <lineage>
        <taxon>Bacteria</taxon>
        <taxon>Pseudomonadati</taxon>
        <taxon>Pseudomonadota</taxon>
        <taxon>Alphaproteobacteria</taxon>
        <taxon>Rhodobacterales</taxon>
        <taxon>Paracoccaceae</taxon>
        <taxon>Roseinatronobacter</taxon>
    </lineage>
</organism>
<keyword evidence="3" id="KW-1185">Reference proteome</keyword>
<keyword evidence="1" id="KW-1133">Transmembrane helix</keyword>
<gene>
    <name evidence="2" type="ORF">BG454_13265</name>
</gene>
<name>A0A2K8KCG2_9RHOB</name>